<evidence type="ECO:0000313" key="28">
    <source>
        <dbReference type="EMBL" id="CAH2322930.1"/>
    </source>
</evidence>
<comment type="cofactor">
    <cofactor evidence="1">
        <name>Mn(2+)</name>
        <dbReference type="ChEBI" id="CHEBI:29035"/>
    </cofactor>
</comment>
<dbReference type="AlphaFoldDB" id="A0AAD1WTU0"/>
<dbReference type="PANTHER" id="PTHR11276">
    <property type="entry name" value="DNA POLYMERASE TYPE-X FAMILY MEMBER"/>
    <property type="match status" value="1"/>
</dbReference>
<evidence type="ECO:0000256" key="11">
    <source>
        <dbReference type="ARBA" id="ARBA00022723"/>
    </source>
</evidence>
<keyword evidence="7" id="KW-0237">DNA synthesis</keyword>
<dbReference type="SUPFAM" id="SSF47802">
    <property type="entry name" value="DNA polymerase beta, N-terminal domain-like"/>
    <property type="match status" value="1"/>
</dbReference>
<organism evidence="28 29">
    <name type="scientific">Pelobates cultripes</name>
    <name type="common">Western spadefoot toad</name>
    <dbReference type="NCBI Taxonomy" id="61616"/>
    <lineage>
        <taxon>Eukaryota</taxon>
        <taxon>Metazoa</taxon>
        <taxon>Chordata</taxon>
        <taxon>Craniata</taxon>
        <taxon>Vertebrata</taxon>
        <taxon>Euteleostomi</taxon>
        <taxon>Amphibia</taxon>
        <taxon>Batrachia</taxon>
        <taxon>Anura</taxon>
        <taxon>Pelobatoidea</taxon>
        <taxon>Pelobatidae</taxon>
        <taxon>Pelobates</taxon>
    </lineage>
</organism>
<dbReference type="Pfam" id="PF14791">
    <property type="entry name" value="DNA_pol_B_thumb"/>
    <property type="match status" value="1"/>
</dbReference>
<keyword evidence="29" id="KW-1185">Reference proteome</keyword>
<dbReference type="FunFam" id="1.10.150.20:FF:000010">
    <property type="entry name" value="DNA polymerase lambda"/>
    <property type="match status" value="1"/>
</dbReference>
<dbReference type="GO" id="GO:0005634">
    <property type="term" value="C:nucleus"/>
    <property type="evidence" value="ECO:0007669"/>
    <property type="project" value="UniProtKB-SubCell"/>
</dbReference>
<keyword evidence="17" id="KW-0464">Manganese</keyword>
<dbReference type="InterPro" id="IPR043519">
    <property type="entry name" value="NT_sf"/>
</dbReference>
<dbReference type="PIRSF" id="PIRSF000817">
    <property type="entry name" value="DNA_NT"/>
    <property type="match status" value="1"/>
</dbReference>
<dbReference type="PRINTS" id="PR00870">
    <property type="entry name" value="DNAPOLXBETA"/>
</dbReference>
<keyword evidence="19 23" id="KW-0539">Nucleus</keyword>
<dbReference type="GO" id="GO:0003677">
    <property type="term" value="F:DNA binding"/>
    <property type="evidence" value="ECO:0007669"/>
    <property type="project" value="UniProtKB-UniRule"/>
</dbReference>
<evidence type="ECO:0000313" key="29">
    <source>
        <dbReference type="Proteomes" id="UP001295444"/>
    </source>
</evidence>
<dbReference type="GO" id="GO:0016829">
    <property type="term" value="F:lyase activity"/>
    <property type="evidence" value="ECO:0007669"/>
    <property type="project" value="UniProtKB-KW"/>
</dbReference>
<dbReference type="PROSITE" id="PS00522">
    <property type="entry name" value="DNA_POLYMERASE_X"/>
    <property type="match status" value="1"/>
</dbReference>
<keyword evidence="9 23" id="KW-0548">Nucleotidyltransferase</keyword>
<proteinExistence type="inferred from homology"/>
<evidence type="ECO:0000256" key="18">
    <source>
        <dbReference type="ARBA" id="ARBA00023239"/>
    </source>
</evidence>
<feature type="compositionally biased region" description="Acidic residues" evidence="26">
    <location>
        <begin position="198"/>
        <end position="207"/>
    </location>
</feature>
<dbReference type="SUPFAM" id="SSF81301">
    <property type="entry name" value="Nucleotidyltransferase"/>
    <property type="match status" value="1"/>
</dbReference>
<dbReference type="FunFam" id="3.40.50.10190:FF:000031">
    <property type="entry name" value="DNA polymerase"/>
    <property type="match status" value="1"/>
</dbReference>
<dbReference type="Gene3D" id="1.10.150.110">
    <property type="entry name" value="DNA polymerase beta, N-terminal domain-like"/>
    <property type="match status" value="1"/>
</dbReference>
<evidence type="ECO:0000256" key="26">
    <source>
        <dbReference type="SAM" id="MobiDB-lite"/>
    </source>
</evidence>
<dbReference type="FunFam" id="3.30.210.10:FF:000001">
    <property type="entry name" value="DNA polymerase lambda"/>
    <property type="match status" value="1"/>
</dbReference>
<keyword evidence="8 23" id="KW-0808">Transferase</keyword>
<gene>
    <name evidence="28" type="ORF">PECUL_23A059528</name>
</gene>
<dbReference type="Pfam" id="PF10391">
    <property type="entry name" value="DNA_pol_lambd_f"/>
    <property type="match status" value="1"/>
</dbReference>
<comment type="catalytic activity">
    <reaction evidence="20">
        <text>DNA(n) + a 2'-deoxyribonucleoside 5'-triphosphate = DNA(n+1) + diphosphate</text>
        <dbReference type="Rhea" id="RHEA:22508"/>
        <dbReference type="Rhea" id="RHEA-COMP:17339"/>
        <dbReference type="Rhea" id="RHEA-COMP:17340"/>
        <dbReference type="ChEBI" id="CHEBI:33019"/>
        <dbReference type="ChEBI" id="CHEBI:61560"/>
        <dbReference type="ChEBI" id="CHEBI:173112"/>
        <dbReference type="EC" id="2.7.7.7"/>
    </reaction>
</comment>
<evidence type="ECO:0000256" key="7">
    <source>
        <dbReference type="ARBA" id="ARBA00022634"/>
    </source>
</evidence>
<dbReference type="InterPro" id="IPR002008">
    <property type="entry name" value="DNA_pol_X_beta-like"/>
</dbReference>
<reference evidence="28" key="1">
    <citation type="submission" date="2022-03" db="EMBL/GenBank/DDBJ databases">
        <authorList>
            <person name="Alioto T."/>
            <person name="Alioto T."/>
            <person name="Gomez Garrido J."/>
        </authorList>
    </citation>
    <scope>NUCLEOTIDE SEQUENCE</scope>
</reference>
<evidence type="ECO:0000256" key="17">
    <source>
        <dbReference type="ARBA" id="ARBA00023211"/>
    </source>
</evidence>
<dbReference type="InterPro" id="IPR001726">
    <property type="entry name" value="TdT/Mu"/>
</dbReference>
<evidence type="ECO:0000256" key="16">
    <source>
        <dbReference type="ARBA" id="ARBA00023204"/>
    </source>
</evidence>
<comment type="cofactor">
    <cofactor evidence="2 24">
        <name>Mg(2+)</name>
        <dbReference type="ChEBI" id="CHEBI:18420"/>
    </cofactor>
</comment>
<evidence type="ECO:0000256" key="24">
    <source>
        <dbReference type="PIRSR" id="PIRSR000817-1"/>
    </source>
</evidence>
<dbReference type="PANTHER" id="PTHR11276:SF28">
    <property type="entry name" value="DNA POLYMERASE LAMBDA"/>
    <property type="match status" value="1"/>
</dbReference>
<dbReference type="InterPro" id="IPR002054">
    <property type="entry name" value="DNA-dir_DNA_pol_X"/>
</dbReference>
<dbReference type="GO" id="GO:0006303">
    <property type="term" value="P:double-strand break repair via nonhomologous end joining"/>
    <property type="evidence" value="ECO:0007669"/>
    <property type="project" value="TreeGrafter"/>
</dbReference>
<evidence type="ECO:0000256" key="12">
    <source>
        <dbReference type="ARBA" id="ARBA00022763"/>
    </source>
</evidence>
<keyword evidence="13 23" id="KW-0460">Magnesium</keyword>
<dbReference type="GO" id="GO:0046872">
    <property type="term" value="F:metal ion binding"/>
    <property type="evidence" value="ECO:0007669"/>
    <property type="project" value="UniProtKB-UniRule"/>
</dbReference>
<name>A0AAD1WTU0_PELCU</name>
<dbReference type="Gene3D" id="3.40.50.10190">
    <property type="entry name" value="BRCT domain"/>
    <property type="match status" value="1"/>
</dbReference>
<evidence type="ECO:0000259" key="27">
    <source>
        <dbReference type="PROSITE" id="PS50172"/>
    </source>
</evidence>
<dbReference type="SUPFAM" id="SSF81585">
    <property type="entry name" value="PsbU/PolX domain-like"/>
    <property type="match status" value="1"/>
</dbReference>
<dbReference type="InterPro" id="IPR019843">
    <property type="entry name" value="DNA_pol-X_BS"/>
</dbReference>
<dbReference type="SMART" id="SM00483">
    <property type="entry name" value="POLXc"/>
    <property type="match status" value="1"/>
</dbReference>
<comment type="subunit">
    <text evidence="22">Interacts with PCNA. Interacts with PAXX; promoting POLL recruitment to double-strand breaks (DSBs) and stimulation of the end-filling activity of POLL. Interacts with XRCC4; promoting POLL recruitment to double-strand breaks (DSBs) and stimulation of the end-filling activity of POLL. Interacts with NHEJ1/XLF; promoting POLL recruitment to double-strand breaks (DSBs) and stimulation of the end-filling activity of POLL.</text>
</comment>
<feature type="binding site" evidence="24">
    <location>
        <position position="432"/>
    </location>
    <ligand>
        <name>Mg(2+)</name>
        <dbReference type="ChEBI" id="CHEBI:18420"/>
    </ligand>
</feature>
<evidence type="ECO:0000256" key="25">
    <source>
        <dbReference type="PIRSR" id="PIRSR622312-50"/>
    </source>
</evidence>
<evidence type="ECO:0000256" key="20">
    <source>
        <dbReference type="ARBA" id="ARBA00049244"/>
    </source>
</evidence>
<dbReference type="PROSITE" id="PS50172">
    <property type="entry name" value="BRCT"/>
    <property type="match status" value="1"/>
</dbReference>
<dbReference type="Pfam" id="PF14792">
    <property type="entry name" value="DNA_pol_B_palm"/>
    <property type="match status" value="1"/>
</dbReference>
<evidence type="ECO:0000256" key="4">
    <source>
        <dbReference type="ARBA" id="ARBA00008323"/>
    </source>
</evidence>
<dbReference type="GO" id="GO:0003887">
    <property type="term" value="F:DNA-directed DNA polymerase activity"/>
    <property type="evidence" value="ECO:0007669"/>
    <property type="project" value="UniProtKB-UniRule"/>
</dbReference>
<dbReference type="EMBL" id="OW240922">
    <property type="protein sequence ID" value="CAH2322930.1"/>
    <property type="molecule type" value="Genomic_DNA"/>
</dbReference>
<dbReference type="InterPro" id="IPR001357">
    <property type="entry name" value="BRCT_dom"/>
</dbReference>
<keyword evidence="11 23" id="KW-0479">Metal-binding</keyword>
<keyword evidence="10" id="KW-0235">DNA replication</keyword>
<feature type="region of interest" description="Disordered" evidence="26">
    <location>
        <begin position="180"/>
        <end position="208"/>
    </location>
</feature>
<feature type="active site" description="Nucleophile; Schiff-base intermediate with DNA; for 5'-dRP lyase activity" evidence="25">
    <location>
        <position position="317"/>
    </location>
</feature>
<feature type="domain" description="BRCT" evidence="27">
    <location>
        <begin position="40"/>
        <end position="131"/>
    </location>
</feature>
<dbReference type="PRINTS" id="PR00869">
    <property type="entry name" value="DNAPOLX"/>
</dbReference>
<evidence type="ECO:0000256" key="21">
    <source>
        <dbReference type="ARBA" id="ARBA00054974"/>
    </source>
</evidence>
<dbReference type="InterPro" id="IPR037160">
    <property type="entry name" value="DNA_Pol_thumb_sf"/>
</dbReference>
<dbReference type="SUPFAM" id="SSF52113">
    <property type="entry name" value="BRCT domain"/>
    <property type="match status" value="1"/>
</dbReference>
<protein>
    <recommendedName>
        <fullName evidence="6">DNA polymerase lambda</fullName>
        <ecNumber evidence="5">2.7.7.7</ecNumber>
    </recommendedName>
</protein>
<feature type="compositionally biased region" description="Polar residues" evidence="26">
    <location>
        <begin position="180"/>
        <end position="196"/>
    </location>
</feature>
<keyword evidence="12" id="KW-0227">DNA damage</keyword>
<evidence type="ECO:0000256" key="8">
    <source>
        <dbReference type="ARBA" id="ARBA00022679"/>
    </source>
</evidence>
<evidence type="ECO:0000256" key="19">
    <source>
        <dbReference type="ARBA" id="ARBA00023242"/>
    </source>
</evidence>
<feature type="binding site" evidence="24">
    <location>
        <position position="495"/>
    </location>
    <ligand>
        <name>Mg(2+)</name>
        <dbReference type="ChEBI" id="CHEBI:18420"/>
    </ligand>
</feature>
<evidence type="ECO:0000256" key="14">
    <source>
        <dbReference type="ARBA" id="ARBA00022932"/>
    </source>
</evidence>
<accession>A0AAD1WTU0</accession>
<evidence type="ECO:0000256" key="2">
    <source>
        <dbReference type="ARBA" id="ARBA00001946"/>
    </source>
</evidence>
<dbReference type="CDD" id="cd17715">
    <property type="entry name" value="BRCT_polymerase_lambda"/>
    <property type="match status" value="1"/>
</dbReference>
<comment type="subcellular location">
    <subcellularLocation>
        <location evidence="3 23">Nucleus</location>
    </subcellularLocation>
</comment>
<dbReference type="GO" id="GO:0006260">
    <property type="term" value="P:DNA replication"/>
    <property type="evidence" value="ECO:0007669"/>
    <property type="project" value="UniProtKB-KW"/>
</dbReference>
<dbReference type="InterPro" id="IPR010996">
    <property type="entry name" value="HHH_MUS81"/>
</dbReference>
<dbReference type="InterPro" id="IPR036420">
    <property type="entry name" value="BRCT_dom_sf"/>
</dbReference>
<evidence type="ECO:0000256" key="3">
    <source>
        <dbReference type="ARBA" id="ARBA00004123"/>
    </source>
</evidence>
<keyword evidence="14" id="KW-0239">DNA-directed DNA polymerase</keyword>
<evidence type="ECO:0000256" key="22">
    <source>
        <dbReference type="ARBA" id="ARBA00061803"/>
    </source>
</evidence>
<keyword evidence="15" id="KW-0238">DNA-binding</keyword>
<evidence type="ECO:0000256" key="5">
    <source>
        <dbReference type="ARBA" id="ARBA00012417"/>
    </source>
</evidence>
<keyword evidence="18" id="KW-0456">Lyase</keyword>
<evidence type="ECO:0000256" key="15">
    <source>
        <dbReference type="ARBA" id="ARBA00023125"/>
    </source>
</evidence>
<evidence type="ECO:0000256" key="10">
    <source>
        <dbReference type="ARBA" id="ARBA00022705"/>
    </source>
</evidence>
<evidence type="ECO:0000256" key="1">
    <source>
        <dbReference type="ARBA" id="ARBA00001936"/>
    </source>
</evidence>
<dbReference type="InterPro" id="IPR028207">
    <property type="entry name" value="DNA_pol_B_palm_palm"/>
</dbReference>
<sequence length="579" mass="64470">MDPKGIVKSFPKVKRVRESPVSADLTKKTKKNVNIQGIYFEGVNAFILLAGIGQARAEIFQKQIVQNGGQVAIHFSSDVTHIIVDEAMDSDRAFRLLKLDKLPVGMQLIKSSWLSLCIKEKKTVNTAGFGIFIPDRYLDVKDQEQEEQRLSSKVNYRKENDELPKPNAVLHETSDCPLQQASDLSNLNDGNVSKIQTSDDEGSDVEDTNVTQGDLDALIFGRGPTAGADFVKTGETSNTISSKWVCARSSESKKENHNQFITDKLEVLAKAYTVQGDRWRALGYSKAINALKSYHKPVTSSEEASNILGIGKKMAEKIEEILDSGHLRKLDHISDSVAVLEIFSNIWGAGVKTAQSWYQQGFRTLDDIRSKANLTAQQVIGLKYYEDFLERMPRDEAGKIEETVRNVAHNINSGLISVACGSYRRGKQTCGDVDVLVTHPDGKSHKGIFSKLIEGLKLQGFLTDDLVSNEENGQQKKYLGVCCLPGPGQRHRRLDIIVVPYGEFACALMYFTGSAHFNRSMRALAKTKGMSLSEHSLNKDVVRNGSIKVNNGYPLPTPTEKDVFQLLDLPFREPRERDW</sequence>
<dbReference type="InterPro" id="IPR027421">
    <property type="entry name" value="DNA_pol_lamdba_lyase_dom_sf"/>
</dbReference>
<dbReference type="InterPro" id="IPR029398">
    <property type="entry name" value="PolB_thumb"/>
</dbReference>
<dbReference type="Gene3D" id="1.10.150.20">
    <property type="entry name" value="5' to 3' exonuclease, C-terminal subdomain"/>
    <property type="match status" value="1"/>
</dbReference>
<dbReference type="Proteomes" id="UP001295444">
    <property type="component" value="Chromosome 11"/>
</dbReference>
<dbReference type="Gene3D" id="3.30.210.10">
    <property type="entry name" value="DNA polymerase, thumb domain"/>
    <property type="match status" value="1"/>
</dbReference>
<comment type="function">
    <text evidence="21">DNA polymerase that functions in several pathways of DNA repair. Involved in base excision repair (BER) responsible for repair of lesions that give rise to abasic (AP) sites in DNA. Also contributes to DNA double-strand break repair by non-homologous end joining and homologous recombination. Has both template-dependent and template-independent (terminal transferase) DNA polymerase activities. Also has a 5'-deoxyribose-5-phosphate lyase (dRP lyase) activity.</text>
</comment>
<dbReference type="InterPro" id="IPR022312">
    <property type="entry name" value="DNA_pol_X"/>
</dbReference>
<dbReference type="FunFam" id="1.10.150.110:FF:000004">
    <property type="entry name" value="DNA polymerase lambda"/>
    <property type="match status" value="1"/>
</dbReference>
<keyword evidence="16" id="KW-0234">DNA repair</keyword>
<feature type="binding site" evidence="24">
    <location>
        <position position="434"/>
    </location>
    <ligand>
        <name>Mg(2+)</name>
        <dbReference type="ChEBI" id="CHEBI:18420"/>
    </ligand>
</feature>
<evidence type="ECO:0000256" key="9">
    <source>
        <dbReference type="ARBA" id="ARBA00022695"/>
    </source>
</evidence>
<dbReference type="InterPro" id="IPR018944">
    <property type="entry name" value="DNA_pol_lambd_fingers_domain"/>
</dbReference>
<evidence type="ECO:0000256" key="6">
    <source>
        <dbReference type="ARBA" id="ARBA00016513"/>
    </source>
</evidence>
<comment type="similarity">
    <text evidence="4 23">Belongs to the DNA polymerase type-X family.</text>
</comment>
<dbReference type="Pfam" id="PF14716">
    <property type="entry name" value="HHH_8"/>
    <property type="match status" value="1"/>
</dbReference>
<dbReference type="Gene3D" id="3.30.460.10">
    <property type="entry name" value="Beta Polymerase, domain 2"/>
    <property type="match status" value="1"/>
</dbReference>
<dbReference type="EC" id="2.7.7.7" evidence="5"/>
<dbReference type="CDD" id="cd00141">
    <property type="entry name" value="NT_POLXc"/>
    <property type="match status" value="1"/>
</dbReference>
<evidence type="ECO:0000256" key="13">
    <source>
        <dbReference type="ARBA" id="ARBA00022842"/>
    </source>
</evidence>
<dbReference type="FunFam" id="3.30.460.10:FF:000020">
    <property type="entry name" value="DNA polymerase lambda"/>
    <property type="match status" value="1"/>
</dbReference>
<evidence type="ECO:0000256" key="23">
    <source>
        <dbReference type="PIRNR" id="PIRNR000817"/>
    </source>
</evidence>